<reference evidence="2 3" key="1">
    <citation type="submission" date="2019-02" db="EMBL/GenBank/DDBJ databases">
        <title>Deep-cultivation of Planctomycetes and their phenomic and genomic characterization uncovers novel biology.</title>
        <authorList>
            <person name="Wiegand S."/>
            <person name="Jogler M."/>
            <person name="Boedeker C."/>
            <person name="Pinto D."/>
            <person name="Vollmers J."/>
            <person name="Rivas-Marin E."/>
            <person name="Kohn T."/>
            <person name="Peeters S.H."/>
            <person name="Heuer A."/>
            <person name="Rast P."/>
            <person name="Oberbeckmann S."/>
            <person name="Bunk B."/>
            <person name="Jeske O."/>
            <person name="Meyerdierks A."/>
            <person name="Storesund J.E."/>
            <person name="Kallscheuer N."/>
            <person name="Luecker S."/>
            <person name="Lage O.M."/>
            <person name="Pohl T."/>
            <person name="Merkel B.J."/>
            <person name="Hornburger P."/>
            <person name="Mueller R.-W."/>
            <person name="Bruemmer F."/>
            <person name="Labrenz M."/>
            <person name="Spormann A.M."/>
            <person name="Op den Camp H."/>
            <person name="Overmann J."/>
            <person name="Amann R."/>
            <person name="Jetten M.S.M."/>
            <person name="Mascher T."/>
            <person name="Medema M.H."/>
            <person name="Devos D.P."/>
            <person name="Kaster A.-K."/>
            <person name="Ovreas L."/>
            <person name="Rohde M."/>
            <person name="Galperin M.Y."/>
            <person name="Jogler C."/>
        </authorList>
    </citation>
    <scope>NUCLEOTIDE SEQUENCE [LARGE SCALE GENOMIC DNA]</scope>
    <source>
        <strain evidence="2 3">Pla85_3_4</strain>
    </source>
</reference>
<keyword evidence="1" id="KW-1133">Transmembrane helix</keyword>
<keyword evidence="3" id="KW-1185">Reference proteome</keyword>
<gene>
    <name evidence="2" type="ORF">Pla8534_42420</name>
</gene>
<evidence type="ECO:0000313" key="3">
    <source>
        <dbReference type="Proteomes" id="UP000317648"/>
    </source>
</evidence>
<evidence type="ECO:0000313" key="2">
    <source>
        <dbReference type="EMBL" id="QDU96422.1"/>
    </source>
</evidence>
<dbReference type="OrthoDB" id="269673at2"/>
<dbReference type="Proteomes" id="UP000317648">
    <property type="component" value="Chromosome"/>
</dbReference>
<accession>A0A518DX74</accession>
<protein>
    <recommendedName>
        <fullName evidence="4">Double zinc ribbon</fullName>
    </recommendedName>
</protein>
<organism evidence="2 3">
    <name type="scientific">Lignipirellula cremea</name>
    <dbReference type="NCBI Taxonomy" id="2528010"/>
    <lineage>
        <taxon>Bacteria</taxon>
        <taxon>Pseudomonadati</taxon>
        <taxon>Planctomycetota</taxon>
        <taxon>Planctomycetia</taxon>
        <taxon>Pirellulales</taxon>
        <taxon>Pirellulaceae</taxon>
        <taxon>Lignipirellula</taxon>
    </lineage>
</organism>
<feature type="transmembrane region" description="Helical" evidence="1">
    <location>
        <begin position="112"/>
        <end position="130"/>
    </location>
</feature>
<feature type="transmembrane region" description="Helical" evidence="1">
    <location>
        <begin position="194"/>
        <end position="211"/>
    </location>
</feature>
<proteinExistence type="predicted"/>
<name>A0A518DX74_9BACT</name>
<feature type="transmembrane region" description="Helical" evidence="1">
    <location>
        <begin position="136"/>
        <end position="157"/>
    </location>
</feature>
<evidence type="ECO:0008006" key="4">
    <source>
        <dbReference type="Google" id="ProtNLM"/>
    </source>
</evidence>
<dbReference type="RefSeq" id="WP_145055056.1">
    <property type="nucleotide sequence ID" value="NZ_CP036433.1"/>
</dbReference>
<dbReference type="EMBL" id="CP036433">
    <property type="protein sequence ID" value="QDU96422.1"/>
    <property type="molecule type" value="Genomic_DNA"/>
</dbReference>
<keyword evidence="1" id="KW-0472">Membrane</keyword>
<dbReference type="KEGG" id="lcre:Pla8534_42420"/>
<feature type="transmembrane region" description="Helical" evidence="1">
    <location>
        <begin position="232"/>
        <end position="252"/>
    </location>
</feature>
<feature type="transmembrane region" description="Helical" evidence="1">
    <location>
        <begin position="258"/>
        <end position="278"/>
    </location>
</feature>
<evidence type="ECO:0000256" key="1">
    <source>
        <dbReference type="SAM" id="Phobius"/>
    </source>
</evidence>
<keyword evidence="1" id="KW-0812">Transmembrane</keyword>
<sequence>MTEHFIRYCSCGAQLPAAAEQKRGMLFCAECGRTTPAQAEDEASDASTDRSSAEAAAMSFDGARKPSFPCPACNYPMAEGSVVCVDCGYHKRLGHRLKTVDNVARDRSKLKLAIGLIPSCLAFIGASYFVQQGLDGVQFLQLFFVMFLMVGLGVLLARKLALDTDYFNYAAMAMMVGVGSVRVYCSLMEGKTKVAFLVLGMTISLCVFLLARTESENEASEGFIDSQGGLSWWMYLGMFGSAALLLGAVFFVPVVRDYGAQVGYLGSAAAGLLTANFLNMLPVSGNGDGGFFSSCSSSSCSSGCGGGGCGGGGCGGCGS</sequence>
<dbReference type="AlphaFoldDB" id="A0A518DX74"/>